<dbReference type="InterPro" id="IPR027417">
    <property type="entry name" value="P-loop_NTPase"/>
</dbReference>
<sequence length="104" mass="11677">MGQQLQELVRQVDIILVPVLPSPIDIHAATRFIEELLLVGKVRSFGVQVAVIANRAKQRPLYLVDSFKQAEVLSTSPREYKLANINDTTRSETVASYHHAKQIP</sequence>
<proteinExistence type="predicted"/>
<organism evidence="1">
    <name type="scientific">hydrothermal vent metagenome</name>
    <dbReference type="NCBI Taxonomy" id="652676"/>
    <lineage>
        <taxon>unclassified sequences</taxon>
        <taxon>metagenomes</taxon>
        <taxon>ecological metagenomes</taxon>
    </lineage>
</organism>
<dbReference type="AlphaFoldDB" id="A0A3B1A6V1"/>
<evidence type="ECO:0000313" key="1">
    <source>
        <dbReference type="EMBL" id="VAW95482.1"/>
    </source>
</evidence>
<reference evidence="1" key="1">
    <citation type="submission" date="2018-06" db="EMBL/GenBank/DDBJ databases">
        <authorList>
            <person name="Zhirakovskaya E."/>
        </authorList>
    </citation>
    <scope>NUCLEOTIDE SEQUENCE</scope>
</reference>
<name>A0A3B1A6V1_9ZZZZ</name>
<dbReference type="Gene3D" id="3.40.50.300">
    <property type="entry name" value="P-loop containing nucleotide triphosphate hydrolases"/>
    <property type="match status" value="1"/>
</dbReference>
<gene>
    <name evidence="1" type="ORF">MNBD_GAMMA21-1459</name>
</gene>
<dbReference type="EMBL" id="UOFR01000034">
    <property type="protein sequence ID" value="VAW95482.1"/>
    <property type="molecule type" value="Genomic_DNA"/>
</dbReference>
<accession>A0A3B1A6V1</accession>
<protein>
    <submittedName>
        <fullName evidence="1">Uncharacterized protein</fullName>
    </submittedName>
</protein>